<protein>
    <submittedName>
        <fullName evidence="1">Uncharacterized protein</fullName>
    </submittedName>
</protein>
<evidence type="ECO:0000313" key="2">
    <source>
        <dbReference type="Proteomes" id="UP001236507"/>
    </source>
</evidence>
<organism evidence="1 2">
    <name type="scientific">Flectobacillus roseus</name>
    <dbReference type="NCBI Taxonomy" id="502259"/>
    <lineage>
        <taxon>Bacteria</taxon>
        <taxon>Pseudomonadati</taxon>
        <taxon>Bacteroidota</taxon>
        <taxon>Cytophagia</taxon>
        <taxon>Cytophagales</taxon>
        <taxon>Flectobacillaceae</taxon>
        <taxon>Flectobacillus</taxon>
    </lineage>
</organism>
<comment type="caution">
    <text evidence="1">The sequence shown here is derived from an EMBL/GenBank/DDBJ whole genome shotgun (WGS) entry which is preliminary data.</text>
</comment>
<dbReference type="Proteomes" id="UP001236507">
    <property type="component" value="Unassembled WGS sequence"/>
</dbReference>
<dbReference type="EMBL" id="JASHIF010000023">
    <property type="protein sequence ID" value="MDI9861905.1"/>
    <property type="molecule type" value="Genomic_DNA"/>
</dbReference>
<sequence>MKKISWIKLVLLVIISAPIWMWLAWCLTPKRKMVVATVDKTVLTPDGQEHISLIWMLKHKRFTKTSTKLYQISDYFGFFPKDDQKYQVKGLERFSSSQLEQLSKDSDVAFFTDTYGIYRQEWFAGKSQTERSGILYGGMSDQDLTLLKNMKQQKKLVMMEFNDINSPTASHIREEFERDFGVQWTGWIGRYFDSLDTTVNVELPRWLVRNYIKQRGSWPFKKSGVAFVSEKDQVVVLENERHLTNEVPFMISTQEGQEEYGLPESIKYPYWFDVLKSNPKMNKVMAYHQVYANTQGTKELQRYGIPSKFPAIIIHKGDDYHFSYFAGDFSDNPIGMFSTYFKWIEYVVPMLVHDESVSERKSFFWDVYRPLTSKILEDYYKEKVYPKAEIR</sequence>
<keyword evidence="2" id="KW-1185">Reference proteome</keyword>
<evidence type="ECO:0000313" key="1">
    <source>
        <dbReference type="EMBL" id="MDI9861905.1"/>
    </source>
</evidence>
<proteinExistence type="predicted"/>
<accession>A0ABT6YE83</accession>
<name>A0ABT6YE83_9BACT</name>
<gene>
    <name evidence="1" type="ORF">QM524_21970</name>
</gene>
<reference evidence="1 2" key="1">
    <citation type="submission" date="2023-05" db="EMBL/GenBank/DDBJ databases">
        <title>Novel species of genus Flectobacillus isolated from stream in China.</title>
        <authorList>
            <person name="Lu H."/>
        </authorList>
    </citation>
    <scope>NUCLEOTIDE SEQUENCE [LARGE SCALE GENOMIC DNA]</scope>
    <source>
        <strain evidence="1 2">KCTC 42575</strain>
    </source>
</reference>
<dbReference type="RefSeq" id="WP_283346241.1">
    <property type="nucleotide sequence ID" value="NZ_JASHIF010000023.1"/>
</dbReference>